<protein>
    <submittedName>
        <fullName evidence="5">Cilia-and flagella-associated protein 61</fullName>
    </submittedName>
</protein>
<evidence type="ECO:0000259" key="2">
    <source>
        <dbReference type="Pfam" id="PF07992"/>
    </source>
</evidence>
<feature type="domain" description="Cilia- and flagella-associated protein 61 N-terminal" evidence="3">
    <location>
        <begin position="337"/>
        <end position="496"/>
    </location>
</feature>
<evidence type="ECO:0000313" key="6">
    <source>
        <dbReference type="Proteomes" id="UP000324632"/>
    </source>
</evidence>
<dbReference type="Gene3D" id="3.50.50.60">
    <property type="entry name" value="FAD/NAD(P)-binding domain"/>
    <property type="match status" value="2"/>
</dbReference>
<dbReference type="Pfam" id="PF07992">
    <property type="entry name" value="Pyr_redox_2"/>
    <property type="match status" value="1"/>
</dbReference>
<dbReference type="Pfam" id="PF23150">
    <property type="entry name" value="CFAP61_dimer"/>
    <property type="match status" value="1"/>
</dbReference>
<evidence type="ECO:0000259" key="4">
    <source>
        <dbReference type="Pfam" id="PF23150"/>
    </source>
</evidence>
<dbReference type="EMBL" id="SOYY01000018">
    <property type="protein sequence ID" value="KAA0708246.1"/>
    <property type="molecule type" value="Genomic_DNA"/>
</dbReference>
<reference evidence="5 6" key="1">
    <citation type="journal article" date="2019" name="Mol. Ecol. Resour.">
        <title>Chromosome-level genome assembly of Triplophysa tibetana, a fish adapted to the harsh high-altitude environment of the Tibetan Plateau.</title>
        <authorList>
            <person name="Yang X."/>
            <person name="Liu H."/>
            <person name="Ma Z."/>
            <person name="Zou Y."/>
            <person name="Zou M."/>
            <person name="Mao Y."/>
            <person name="Li X."/>
            <person name="Wang H."/>
            <person name="Chen T."/>
            <person name="Wang W."/>
            <person name="Yang R."/>
        </authorList>
    </citation>
    <scope>NUCLEOTIDE SEQUENCE [LARGE SCALE GENOMIC DNA]</scope>
    <source>
        <strain evidence="5">TTIB1903HZAU</strain>
        <tissue evidence="5">Muscle</tissue>
    </source>
</reference>
<feature type="region of interest" description="Disordered" evidence="1">
    <location>
        <begin position="296"/>
        <end position="335"/>
    </location>
</feature>
<dbReference type="InterPro" id="IPR038884">
    <property type="entry name" value="CFAP61"/>
</dbReference>
<comment type="caution">
    <text evidence="5">The sequence shown here is derived from an EMBL/GenBank/DDBJ whole genome shotgun (WGS) entry which is preliminary data.</text>
</comment>
<dbReference type="InterPro" id="IPR016181">
    <property type="entry name" value="Acyl_CoA_acyltransferase"/>
</dbReference>
<dbReference type="GO" id="GO:0016491">
    <property type="term" value="F:oxidoreductase activity"/>
    <property type="evidence" value="ECO:0007669"/>
    <property type="project" value="InterPro"/>
</dbReference>
<feature type="domain" description="CFAP61 dimerisation" evidence="4">
    <location>
        <begin position="975"/>
        <end position="1090"/>
    </location>
</feature>
<feature type="domain" description="FAD/NAD(P)-binding" evidence="2">
    <location>
        <begin position="617"/>
        <end position="923"/>
    </location>
</feature>
<dbReference type="Pfam" id="PF16092">
    <property type="entry name" value="CFAP61_N"/>
    <property type="match status" value="2"/>
</dbReference>
<keyword evidence="5" id="KW-0282">Flagellum</keyword>
<dbReference type="Proteomes" id="UP000324632">
    <property type="component" value="Chromosome 18"/>
</dbReference>
<keyword evidence="5" id="KW-0966">Cell projection</keyword>
<dbReference type="InterPro" id="IPR056299">
    <property type="entry name" value="CFAP61_dimer"/>
</dbReference>
<proteinExistence type="predicted"/>
<feature type="compositionally biased region" description="Basic and acidic residues" evidence="1">
    <location>
        <begin position="272"/>
        <end position="285"/>
    </location>
</feature>
<dbReference type="SUPFAM" id="SSF55729">
    <property type="entry name" value="Acyl-CoA N-acyltransferases (Nat)"/>
    <property type="match status" value="1"/>
</dbReference>
<evidence type="ECO:0000256" key="1">
    <source>
        <dbReference type="SAM" id="MobiDB-lite"/>
    </source>
</evidence>
<dbReference type="PANTHER" id="PTHR21178">
    <property type="entry name" value="CILIA- AND FLAGELLA-ASSOCIATED PROTEIN 61"/>
    <property type="match status" value="1"/>
</dbReference>
<sequence>MSTITSSAGKVESVTVRRTESSDAQEINHLISPSTVAVFGRVNVIHLLEKANLAVTLSTSKDKVLAHASFSDHPMEELVDQACWENLFHKPDNGQKMTPLNTLFLRLFVAQPSFSIGGAKEIVRTVFNAIVELEHICLMTPYRGSLEAGLEKIFGPVTCLKEEIQSPVYVCHRHNHCPRLHVRRARVEDHDDIMQIFADQIESLVETHGPYFLSELIESQGEENHAVVCEIEGCVVGFVSVSDHIDLKLLNTCFELGAFGELRTTNSVDQTVKPEEPKLSEEEHLNSCVSVEVKNTEGELDPGEETQGGDPSDTSQPENAESRDTASSEDSEPERSHNAFCIHLFTMEKRFEMRSADLLPHLFTLYPDREYCVIAVPKPAPEFPLLQSFLRIIPRENSTFPHELYLCHRWGLLRTLEVRVAVSEDIPAVQTLIKSLNQEKSVRDDLDLFLQARKDADGAALQAFVFRVQAQIVGLMIIRDEEDIEFIQANFDIERFMYFSHHQREEHGRLCHFILNPICQHHGKHFFKEALRLAHKTCLYYPLYPTQHSHENVSSRSLAAVLNFMVPVSPRRQIIYPLEELGINAPSRHITRHQDPFALNYTNRKLSMEPKVNINSRIVVVGASDTGLAFLEALTFSPHLRFNNLTLISTHGLPDHAAPDMGFLATSHCYSSQDHAQLSFRSWISVVTDKMKAIDREAKHVELASNHKVQYDCLILCAGLQCQMPSITSSDTSIRSTGTQNPACSQPVPSNLFSLNDQQDCASVHRWLIDNFLNRTGDAVVYGSSIDVYTCVETLIRLGVSGSRIHIVHPPDDTPSPCFHDSAVELAVKQALEEEKVHIHHDCLLAQINDGQHPDPITCVSFTTAGPPSRLHCAVFFNFFGETVDCDAFRAINDACLVFDGCLVIDRTFRTNDPSIYAAGPLTKYSRRYHADQWTGGSFNSKEVGRSLASVLLPLFDPTVERPVSPSEEQKHLTPVYNQAKMQGGRLPGSYNYLHVTKPTANNTRASSDQHGCDIVTGRTETGNYFCLHLNQHDVVETITCLSKNPLPISNLLCLYGKHQMLLNHLCSRYHEGLVQDLYSYFRENWCLALFHDRFTDFEQEVRQIMDSAKVEGDNGSVSMHEVLQMMVGDKTETGHLMNLSEMFGKSQTCSALKTTVLDYLKYNRNHLTMYARPGLL</sequence>
<organism evidence="5 6">
    <name type="scientific">Triplophysa tibetana</name>
    <dbReference type="NCBI Taxonomy" id="1572043"/>
    <lineage>
        <taxon>Eukaryota</taxon>
        <taxon>Metazoa</taxon>
        <taxon>Chordata</taxon>
        <taxon>Craniata</taxon>
        <taxon>Vertebrata</taxon>
        <taxon>Euteleostomi</taxon>
        <taxon>Actinopterygii</taxon>
        <taxon>Neopterygii</taxon>
        <taxon>Teleostei</taxon>
        <taxon>Ostariophysi</taxon>
        <taxon>Cypriniformes</taxon>
        <taxon>Nemacheilidae</taxon>
        <taxon>Triplophysa</taxon>
    </lineage>
</organism>
<name>A0A5A9NGR2_9TELE</name>
<evidence type="ECO:0000259" key="3">
    <source>
        <dbReference type="Pfam" id="PF16092"/>
    </source>
</evidence>
<dbReference type="AlphaFoldDB" id="A0A5A9NGR2"/>
<gene>
    <name evidence="5" type="ORF">E1301_Tti005488</name>
</gene>
<feature type="region of interest" description="Disordered" evidence="1">
    <location>
        <begin position="269"/>
        <end position="288"/>
    </location>
</feature>
<keyword evidence="6" id="KW-1185">Reference proteome</keyword>
<dbReference type="InterPro" id="IPR032151">
    <property type="entry name" value="CFAP61_N"/>
</dbReference>
<dbReference type="InterPro" id="IPR036188">
    <property type="entry name" value="FAD/NAD-bd_sf"/>
</dbReference>
<accession>A0A5A9NGR2</accession>
<dbReference type="SUPFAM" id="SSF51905">
    <property type="entry name" value="FAD/NAD(P)-binding domain"/>
    <property type="match status" value="1"/>
</dbReference>
<keyword evidence="5" id="KW-0969">Cilium</keyword>
<dbReference type="PANTHER" id="PTHR21178:SF8">
    <property type="entry name" value="CILIA- AND FLAGELLA-ASSOCIATED PROTEIN 61"/>
    <property type="match status" value="1"/>
</dbReference>
<feature type="domain" description="Cilia- and flagella-associated protein 61 N-terminal" evidence="3">
    <location>
        <begin position="15"/>
        <end position="263"/>
    </location>
</feature>
<dbReference type="InterPro" id="IPR023753">
    <property type="entry name" value="FAD/NAD-binding_dom"/>
</dbReference>
<evidence type="ECO:0000313" key="5">
    <source>
        <dbReference type="EMBL" id="KAA0708246.1"/>
    </source>
</evidence>